<dbReference type="AlphaFoldDB" id="A0A2H0B6X1"/>
<evidence type="ECO:0000259" key="1">
    <source>
        <dbReference type="Pfam" id="PF00535"/>
    </source>
</evidence>
<evidence type="ECO:0000313" key="2">
    <source>
        <dbReference type="EMBL" id="PIP53379.1"/>
    </source>
</evidence>
<sequence>MKISIVIPNYNGQKLLEENLPEVLKAINKEDEIIVVDDASTDGSV</sequence>
<reference evidence="2 3" key="1">
    <citation type="submission" date="2017-09" db="EMBL/GenBank/DDBJ databases">
        <title>Depth-based differentiation of microbial function through sediment-hosted aquifers and enrichment of novel symbionts in the deep terrestrial subsurface.</title>
        <authorList>
            <person name="Probst A.J."/>
            <person name="Ladd B."/>
            <person name="Jarett J.K."/>
            <person name="Geller-Mcgrath D.E."/>
            <person name="Sieber C.M."/>
            <person name="Emerson J.B."/>
            <person name="Anantharaman K."/>
            <person name="Thomas B.C."/>
            <person name="Malmstrom R."/>
            <person name="Stieglmeier M."/>
            <person name="Klingl A."/>
            <person name="Woyke T."/>
            <person name="Ryan C.M."/>
            <person name="Banfield J.F."/>
        </authorList>
    </citation>
    <scope>NUCLEOTIDE SEQUENCE [LARGE SCALE GENOMIC DNA]</scope>
    <source>
        <strain evidence="2">CG23_combo_of_CG06-09_8_20_14_all_34_8</strain>
    </source>
</reference>
<evidence type="ECO:0000313" key="3">
    <source>
        <dbReference type="Proteomes" id="UP000229459"/>
    </source>
</evidence>
<protein>
    <submittedName>
        <fullName evidence="2">Glycosyl transferase</fullName>
    </submittedName>
</protein>
<comment type="caution">
    <text evidence="2">The sequence shown here is derived from an EMBL/GenBank/DDBJ whole genome shotgun (WGS) entry which is preliminary data.</text>
</comment>
<gene>
    <name evidence="2" type="ORF">COX08_01330</name>
</gene>
<accession>A0A2H0B6X1</accession>
<dbReference type="InterPro" id="IPR001173">
    <property type="entry name" value="Glyco_trans_2-like"/>
</dbReference>
<name>A0A2H0B6X1_9BACT</name>
<dbReference type="InterPro" id="IPR029044">
    <property type="entry name" value="Nucleotide-diphossugar_trans"/>
</dbReference>
<feature type="domain" description="Glycosyltransferase 2-like" evidence="1">
    <location>
        <begin position="4"/>
        <end position="45"/>
    </location>
</feature>
<dbReference type="Pfam" id="PF00535">
    <property type="entry name" value="Glycos_transf_2"/>
    <property type="match status" value="1"/>
</dbReference>
<proteinExistence type="predicted"/>
<dbReference type="GO" id="GO:0016740">
    <property type="term" value="F:transferase activity"/>
    <property type="evidence" value="ECO:0007669"/>
    <property type="project" value="UniProtKB-KW"/>
</dbReference>
<feature type="non-terminal residue" evidence="2">
    <location>
        <position position="45"/>
    </location>
</feature>
<dbReference type="Proteomes" id="UP000229459">
    <property type="component" value="Unassembled WGS sequence"/>
</dbReference>
<keyword evidence="2" id="KW-0808">Transferase</keyword>
<dbReference type="SUPFAM" id="SSF53448">
    <property type="entry name" value="Nucleotide-diphospho-sugar transferases"/>
    <property type="match status" value="1"/>
</dbReference>
<dbReference type="Gene3D" id="3.90.550.10">
    <property type="entry name" value="Spore Coat Polysaccharide Biosynthesis Protein SpsA, Chain A"/>
    <property type="match status" value="1"/>
</dbReference>
<dbReference type="EMBL" id="PCSR01000031">
    <property type="protein sequence ID" value="PIP53379.1"/>
    <property type="molecule type" value="Genomic_DNA"/>
</dbReference>
<organism evidence="2 3">
    <name type="scientific">Candidatus Beckwithbacteria bacterium CG23_combo_of_CG06-09_8_20_14_all_34_8</name>
    <dbReference type="NCBI Taxonomy" id="1974497"/>
    <lineage>
        <taxon>Bacteria</taxon>
        <taxon>Candidatus Beckwithiibacteriota</taxon>
    </lineage>
</organism>